<protein>
    <recommendedName>
        <fullName evidence="5">BAR domain-containing protein</fullName>
    </recommendedName>
</protein>
<dbReference type="AlphaFoldDB" id="A0A8S9YQV8"/>
<evidence type="ECO:0008006" key="5">
    <source>
        <dbReference type="Google" id="ProtNLM"/>
    </source>
</evidence>
<keyword evidence="4" id="KW-1185">Reference proteome</keyword>
<accession>A0A8S9YQV8</accession>
<evidence type="ECO:0000313" key="4">
    <source>
        <dbReference type="Proteomes" id="UP000822476"/>
    </source>
</evidence>
<sequence>TTSVGDRLLESLLEFLDPSWDAAGNICSTTAEIHSTLNDLTTDLNTSLPYPINDQVKRYKVAQSQFHIWKDHQNKLNRKMKAYQDAKTKGKDMRRLEKARQEAQEALRVCENESAQLNAQFMQLNTDGVVACCETWFILIDKCSDACSRLASLLRQLRGDVSAVHELAINNALPTWVRYGRSTSYVRDVLLNDISSTKDNDDIGRSMATIRRSYFPRVVSTDHGLSQYGRSPYSSDYNSLSSAKQRYRRQTRHLSYPSYLPIRNTLSPTRSSSQPYAPKSLESLESETRDFHETHRKYNSLFIIREQLVTPDEVRLVSATPTHMNGIYSSRTPVVNDRLITIHRDWDVPTVDSRNSANESERSLRTVVSFSRPSEKSNGLNGIYKTDEQIVNQHNRNYDSLSGKSSPTKLSDKSFIIARAVPIPRTYMEYLNRSEIGADYEG</sequence>
<dbReference type="SUPFAM" id="SSF103657">
    <property type="entry name" value="BAR/IMD domain-like"/>
    <property type="match status" value="1"/>
</dbReference>
<feature type="coiled-coil region" evidence="1">
    <location>
        <begin position="86"/>
        <end position="120"/>
    </location>
</feature>
<dbReference type="Proteomes" id="UP000822476">
    <property type="component" value="Unassembled WGS sequence"/>
</dbReference>
<keyword evidence="1" id="KW-0175">Coiled coil</keyword>
<evidence type="ECO:0000256" key="2">
    <source>
        <dbReference type="SAM" id="MobiDB-lite"/>
    </source>
</evidence>
<feature type="region of interest" description="Disordered" evidence="2">
    <location>
        <begin position="258"/>
        <end position="287"/>
    </location>
</feature>
<feature type="non-terminal residue" evidence="3">
    <location>
        <position position="1"/>
    </location>
</feature>
<evidence type="ECO:0000313" key="3">
    <source>
        <dbReference type="EMBL" id="KAF7257004.1"/>
    </source>
</evidence>
<dbReference type="OrthoDB" id="6248995at2759"/>
<dbReference type="Gene3D" id="1.20.1270.60">
    <property type="entry name" value="Arfaptin homology (AH) domain/BAR domain"/>
    <property type="match status" value="1"/>
</dbReference>
<reference evidence="3" key="1">
    <citation type="submission" date="2019-07" db="EMBL/GenBank/DDBJ databases">
        <title>Annotation for the trematode Paragonimus miyazaki's.</title>
        <authorList>
            <person name="Choi Y.-J."/>
        </authorList>
    </citation>
    <scope>NUCLEOTIDE SEQUENCE</scope>
    <source>
        <strain evidence="3">Japan</strain>
    </source>
</reference>
<dbReference type="EMBL" id="JTDE01002705">
    <property type="protein sequence ID" value="KAF7257004.1"/>
    <property type="molecule type" value="Genomic_DNA"/>
</dbReference>
<evidence type="ECO:0000256" key="1">
    <source>
        <dbReference type="SAM" id="Coils"/>
    </source>
</evidence>
<name>A0A8S9YQV8_9TREM</name>
<gene>
    <name evidence="3" type="ORF">EG68_05550</name>
</gene>
<organism evidence="3 4">
    <name type="scientific">Paragonimus skrjabini miyazakii</name>
    <dbReference type="NCBI Taxonomy" id="59628"/>
    <lineage>
        <taxon>Eukaryota</taxon>
        <taxon>Metazoa</taxon>
        <taxon>Spiralia</taxon>
        <taxon>Lophotrochozoa</taxon>
        <taxon>Platyhelminthes</taxon>
        <taxon>Trematoda</taxon>
        <taxon>Digenea</taxon>
        <taxon>Plagiorchiida</taxon>
        <taxon>Troglotremata</taxon>
        <taxon>Troglotrematidae</taxon>
        <taxon>Paragonimus</taxon>
    </lineage>
</organism>
<comment type="caution">
    <text evidence="3">The sequence shown here is derived from an EMBL/GenBank/DDBJ whole genome shotgun (WGS) entry which is preliminary data.</text>
</comment>
<feature type="compositionally biased region" description="Polar residues" evidence="2">
    <location>
        <begin position="264"/>
        <end position="275"/>
    </location>
</feature>
<dbReference type="InterPro" id="IPR027267">
    <property type="entry name" value="AH/BAR_dom_sf"/>
</dbReference>
<proteinExistence type="predicted"/>